<keyword evidence="1" id="KW-0175">Coiled coil</keyword>
<feature type="region of interest" description="Disordered" evidence="2">
    <location>
        <begin position="733"/>
        <end position="752"/>
    </location>
</feature>
<keyword evidence="3" id="KW-0472">Membrane</keyword>
<feature type="transmembrane region" description="Helical" evidence="3">
    <location>
        <begin position="175"/>
        <end position="197"/>
    </location>
</feature>
<dbReference type="Proteomes" id="UP001524547">
    <property type="component" value="Unassembled WGS sequence"/>
</dbReference>
<dbReference type="RefSeq" id="WP_422919490.1">
    <property type="nucleotide sequence ID" value="NZ_JAMZEJ010000004.1"/>
</dbReference>
<protein>
    <submittedName>
        <fullName evidence="4">FUSC family protein</fullName>
    </submittedName>
</protein>
<feature type="transmembrane region" description="Helical" evidence="3">
    <location>
        <begin position="78"/>
        <end position="99"/>
    </location>
</feature>
<feature type="coiled-coil region" evidence="1">
    <location>
        <begin position="343"/>
        <end position="370"/>
    </location>
</feature>
<dbReference type="EMBL" id="JAMZEJ010000004">
    <property type="protein sequence ID" value="MCQ8240752.1"/>
    <property type="molecule type" value="Genomic_DNA"/>
</dbReference>
<keyword evidence="3" id="KW-1133">Transmembrane helix</keyword>
<feature type="transmembrane region" description="Helical" evidence="3">
    <location>
        <begin position="470"/>
        <end position="489"/>
    </location>
</feature>
<accession>A0ABT1VWN4</accession>
<organism evidence="4 5">
    <name type="scientific">Rhizosaccharibacter radicis</name>
    <dbReference type="NCBI Taxonomy" id="2782605"/>
    <lineage>
        <taxon>Bacteria</taxon>
        <taxon>Pseudomonadati</taxon>
        <taxon>Pseudomonadota</taxon>
        <taxon>Alphaproteobacteria</taxon>
        <taxon>Acetobacterales</taxon>
        <taxon>Acetobacteraceae</taxon>
        <taxon>Rhizosaccharibacter</taxon>
    </lineage>
</organism>
<dbReference type="InterPro" id="IPR006726">
    <property type="entry name" value="PHBA_efflux_AaeB/fusaric-R"/>
</dbReference>
<keyword evidence="3" id="KW-0812">Transmembrane</keyword>
<sequence>MSRPPRVDEGEPVSIVAVVLETLAPSWARLRGTLLVLVPMLIVLAIWETFRLPSPAIACFLLLMMARADAVSTVSGSLTAAIGVSLGSLISVFVLAASLSQPALRIPLMALMTFTTMLAVRATTLGPGAFIVGFFATYGTTEADELLGIAGSTAGVANTEGFGRPQIAFMPPEEALLHSALWLVAVAMGPALLLLLVNRLAGTDPLRLLAGKVRARTEAAVAFCENEPGAIDRLHAVGREGIGPLLDLIGLSERAHDRLGLHEVNARIARAFGRLILLLVAWDSARADLAGADRPGEKPFLLAVAAFVRGLQARLHPPPRAQDAPPALCFPPEDGECLLEGALVSLAAEIRTVLATLKNAEAERADLLSRDLGRRPGERVSKPLFQPNGFSAPNIQFALKVTLAVMSCYLIESGLDWQGIGTCVVTSFFVALGTVGETVHKMTLRIGGCLIGATLGIGSILLLMPSMTGFGQLAVLFGSVAFAAAWIGLGSPRVAYAGWQILLAFGLTTLQGYGPTLDMQTARDRVVGILLGNVVTALVFLFVWPVRVSDAVRRDMGGAFDLLGRMMAIEDTQPDVQRRHRDEAELRDQFVGAVTRAGGVIPNDNFEPHPSGTSDGRLGRGALTRLSRLIVPVSVIATDGVEPSVREEIPEAAREQVRAYHRAMRDWFSAVAAWIRSGEGDSALRTTLPAPPALDEMPDRLPEPLARRVRGRFALYTLLHRQIDDFLDASLPQSASASPTPSSRRSVSLAAG</sequence>
<feature type="transmembrane region" description="Helical" evidence="3">
    <location>
        <begin position="526"/>
        <end position="546"/>
    </location>
</feature>
<evidence type="ECO:0000313" key="5">
    <source>
        <dbReference type="Proteomes" id="UP001524547"/>
    </source>
</evidence>
<feature type="transmembrane region" description="Helical" evidence="3">
    <location>
        <begin position="446"/>
        <end position="464"/>
    </location>
</feature>
<evidence type="ECO:0000256" key="3">
    <source>
        <dbReference type="SAM" id="Phobius"/>
    </source>
</evidence>
<name>A0ABT1VWN4_9PROT</name>
<gene>
    <name evidence="4" type="ORF">NFI88_07850</name>
</gene>
<dbReference type="Pfam" id="PF04632">
    <property type="entry name" value="FUSC"/>
    <property type="match status" value="1"/>
</dbReference>
<reference evidence="4 5" key="1">
    <citation type="submission" date="2022-06" db="EMBL/GenBank/DDBJ databases">
        <title>Rhizosaccharibacter gen. nov. sp. nov. KSS12, endophytic bacteria isolated from sugarcane.</title>
        <authorList>
            <person name="Pitiwittayakul N."/>
        </authorList>
    </citation>
    <scope>NUCLEOTIDE SEQUENCE [LARGE SCALE GENOMIC DNA]</scope>
    <source>
        <strain evidence="4 5">KSS12</strain>
    </source>
</reference>
<evidence type="ECO:0000256" key="2">
    <source>
        <dbReference type="SAM" id="MobiDB-lite"/>
    </source>
</evidence>
<proteinExistence type="predicted"/>
<evidence type="ECO:0000313" key="4">
    <source>
        <dbReference type="EMBL" id="MCQ8240752.1"/>
    </source>
</evidence>
<feature type="transmembrane region" description="Helical" evidence="3">
    <location>
        <begin position="111"/>
        <end position="136"/>
    </location>
</feature>
<evidence type="ECO:0000256" key="1">
    <source>
        <dbReference type="SAM" id="Coils"/>
    </source>
</evidence>
<comment type="caution">
    <text evidence="4">The sequence shown here is derived from an EMBL/GenBank/DDBJ whole genome shotgun (WGS) entry which is preliminary data.</text>
</comment>
<feature type="transmembrane region" description="Helical" evidence="3">
    <location>
        <begin position="28"/>
        <end position="47"/>
    </location>
</feature>
<keyword evidence="5" id="KW-1185">Reference proteome</keyword>